<organism evidence="1 2">
    <name type="scientific">Enterococcus durans</name>
    <dbReference type="NCBI Taxonomy" id="53345"/>
    <lineage>
        <taxon>Bacteria</taxon>
        <taxon>Bacillati</taxon>
        <taxon>Bacillota</taxon>
        <taxon>Bacilli</taxon>
        <taxon>Lactobacillales</taxon>
        <taxon>Enterococcaceae</taxon>
        <taxon>Enterococcus</taxon>
    </lineage>
</organism>
<protein>
    <submittedName>
        <fullName evidence="1">Uncharacterized protein</fullName>
    </submittedName>
</protein>
<dbReference type="EMBL" id="PDEB01000004">
    <property type="protein sequence ID" value="PEH44558.1"/>
    <property type="molecule type" value="Genomic_DNA"/>
</dbReference>
<comment type="caution">
    <text evidence="1">The sequence shown here is derived from an EMBL/GenBank/DDBJ whole genome shotgun (WGS) entry which is preliminary data.</text>
</comment>
<proteinExistence type="predicted"/>
<dbReference type="AlphaFoldDB" id="A0AB36S6P0"/>
<accession>A0AB36S6P0</accession>
<evidence type="ECO:0000313" key="2">
    <source>
        <dbReference type="Proteomes" id="UP000220669"/>
    </source>
</evidence>
<sequence>MDSYSLLIPNNLFSFFTPERARLGQKCLTPRNKKKFTKNAFQIFVNFGLFPKELLLLPPFIRESVANLIFRFVPHSSFLFVQILNKSHRTDQFFVIFTIKFR</sequence>
<dbReference type="Proteomes" id="UP000220669">
    <property type="component" value="Unassembled WGS sequence"/>
</dbReference>
<reference evidence="1 2" key="1">
    <citation type="submission" date="2017-09" db="EMBL/GenBank/DDBJ databases">
        <title>FDA dAtabase for Regulatory Grade micrObial Sequences (FDA-ARGOS): Supporting development and validation of Infectious Disease Dx tests.</title>
        <authorList>
            <person name="Minogue T."/>
            <person name="Wolcott M."/>
            <person name="Wasieloski L."/>
            <person name="Aguilar W."/>
            <person name="Moore D."/>
            <person name="Tallon L.J."/>
            <person name="Sadzewicz L."/>
            <person name="Ott S."/>
            <person name="Zhao X."/>
            <person name="Nagaraj S."/>
            <person name="Vavikolanu K."/>
            <person name="Aluvathingal J."/>
            <person name="Nadendla S."/>
            <person name="Sichtig H."/>
        </authorList>
    </citation>
    <scope>NUCLEOTIDE SEQUENCE [LARGE SCALE GENOMIC DNA]</scope>
    <source>
        <strain evidence="1 2">FDAARGOS_396</strain>
    </source>
</reference>
<evidence type="ECO:0000313" key="1">
    <source>
        <dbReference type="EMBL" id="PEH44558.1"/>
    </source>
</evidence>
<gene>
    <name evidence="1" type="ORF">CRM96_05870</name>
</gene>
<name>A0AB36S6P0_9ENTE</name>